<protein>
    <submittedName>
        <fullName evidence="2">(apollo) hypothetical protein</fullName>
    </submittedName>
</protein>
<evidence type="ECO:0000256" key="1">
    <source>
        <dbReference type="SAM" id="SignalP"/>
    </source>
</evidence>
<feature type="signal peptide" evidence="1">
    <location>
        <begin position="1"/>
        <end position="17"/>
    </location>
</feature>
<comment type="caution">
    <text evidence="2">The sequence shown here is derived from an EMBL/GenBank/DDBJ whole genome shotgun (WGS) entry which is preliminary data.</text>
</comment>
<dbReference type="OrthoDB" id="7490360at2759"/>
<organism evidence="2 3">
    <name type="scientific">Parnassius apollo</name>
    <name type="common">Apollo butterfly</name>
    <name type="synonym">Papilio apollo</name>
    <dbReference type="NCBI Taxonomy" id="110799"/>
    <lineage>
        <taxon>Eukaryota</taxon>
        <taxon>Metazoa</taxon>
        <taxon>Ecdysozoa</taxon>
        <taxon>Arthropoda</taxon>
        <taxon>Hexapoda</taxon>
        <taxon>Insecta</taxon>
        <taxon>Pterygota</taxon>
        <taxon>Neoptera</taxon>
        <taxon>Endopterygota</taxon>
        <taxon>Lepidoptera</taxon>
        <taxon>Glossata</taxon>
        <taxon>Ditrysia</taxon>
        <taxon>Papilionoidea</taxon>
        <taxon>Papilionidae</taxon>
        <taxon>Parnassiinae</taxon>
        <taxon>Parnassini</taxon>
        <taxon>Parnassius</taxon>
        <taxon>Parnassius</taxon>
    </lineage>
</organism>
<keyword evidence="1" id="KW-0732">Signal</keyword>
<evidence type="ECO:0000313" key="2">
    <source>
        <dbReference type="EMBL" id="CAG5028629.1"/>
    </source>
</evidence>
<dbReference type="AlphaFoldDB" id="A0A8S3XJL2"/>
<sequence length="165" mass="16976">MAAKIAVLLCLFGLTRAGTLYSGSALGYSSGLGYATNLGHRSGLEYATGLGQGADLGYEASLGHGEGLGYRTGYSNDLGYASQDYGGYGASAAHTRPDISTVSQYNIHTAPIAKTYAAPVAAYSSTYGAHRAYGRAISYRGQGHGGYGFGGFGTAYGGYGRKYTL</sequence>
<dbReference type="EMBL" id="CAJQZP010001196">
    <property type="protein sequence ID" value="CAG5028629.1"/>
    <property type="molecule type" value="Genomic_DNA"/>
</dbReference>
<proteinExistence type="predicted"/>
<gene>
    <name evidence="2" type="ORF">PAPOLLO_LOCUS19094</name>
</gene>
<name>A0A8S3XJL2_PARAO</name>
<reference evidence="2" key="1">
    <citation type="submission" date="2021-04" db="EMBL/GenBank/DDBJ databases">
        <authorList>
            <person name="Tunstrom K."/>
        </authorList>
    </citation>
    <scope>NUCLEOTIDE SEQUENCE</scope>
</reference>
<feature type="chain" id="PRO_5035738417" evidence="1">
    <location>
        <begin position="18"/>
        <end position="165"/>
    </location>
</feature>
<accession>A0A8S3XJL2</accession>
<keyword evidence="3" id="KW-1185">Reference proteome</keyword>
<evidence type="ECO:0000313" key="3">
    <source>
        <dbReference type="Proteomes" id="UP000691718"/>
    </source>
</evidence>
<dbReference type="Proteomes" id="UP000691718">
    <property type="component" value="Unassembled WGS sequence"/>
</dbReference>